<keyword evidence="3" id="KW-0378">Hydrolase</keyword>
<dbReference type="InterPro" id="IPR013783">
    <property type="entry name" value="Ig-like_fold"/>
</dbReference>
<dbReference type="GO" id="GO:0005737">
    <property type="term" value="C:cytoplasm"/>
    <property type="evidence" value="ECO:0007669"/>
    <property type="project" value="UniProtKB-SubCell"/>
</dbReference>
<evidence type="ECO:0000256" key="1">
    <source>
        <dbReference type="ARBA" id="ARBA00004496"/>
    </source>
</evidence>
<proteinExistence type="inferred from homology"/>
<dbReference type="Pfam" id="PF00756">
    <property type="entry name" value="Esterase"/>
    <property type="match status" value="1"/>
</dbReference>
<dbReference type="GO" id="GO:0005506">
    <property type="term" value="F:iron ion binding"/>
    <property type="evidence" value="ECO:0007669"/>
    <property type="project" value="InterPro"/>
</dbReference>
<dbReference type="InterPro" id="IPR014756">
    <property type="entry name" value="Ig_E-set"/>
</dbReference>
<accession>A0A8J3IAK8</accession>
<name>A0A8J3IAK8_9CHLR</name>
<evidence type="ECO:0000313" key="7">
    <source>
        <dbReference type="Proteomes" id="UP000597444"/>
    </source>
</evidence>
<dbReference type="InterPro" id="IPR000801">
    <property type="entry name" value="Esterase-like"/>
</dbReference>
<gene>
    <name evidence="6" type="ORF">KSF_019820</name>
</gene>
<dbReference type="InterPro" id="IPR029058">
    <property type="entry name" value="AB_hydrolase_fold"/>
</dbReference>
<protein>
    <recommendedName>
        <fullName evidence="5">Enterochelin esterase N-terminal domain-containing protein</fullName>
    </recommendedName>
</protein>
<sequence length="416" mass="47103">MEAKKTPDSPRIALLQQALISNDAAALAPFWQEITEKGTPLIEPIENDDTHHLVTFLWRGKEDIHNVVLFGGTVGWGHPEKNQLTRLLDSDLWYRTYRLRNDLRTTYLLSPNDPLTELNNGAGDYGTRMLSDPLNPRQFIYSKDEELPDDRDIAVSILELPNAPAQPWITPQPDVARGHVEIHRLHSDILNNERRVWIYTPPGYSPIDEPYSLFLVFDGLSYQDAVPTPTILDNLINAGKIPPMVAVLPDSMDQDTRNRELPCHEPFVEFLTRELMPWAHKHYHVTSNPKQTIVGGSSYGGLAAAFVGLRASEVFGNVLSQSGSFWWDRDPELDISQQQLIQHYVASPRLPLRFYLEVGLQEKGVAVEMISSNRHLRDVLILKGYEVHYSEFNGGHDYICWRGSLADGLIALVGKN</sequence>
<comment type="similarity">
    <text evidence="4">Belongs to the Fes family.</text>
</comment>
<comment type="subcellular location">
    <subcellularLocation>
        <location evidence="1">Cytoplasm</location>
    </subcellularLocation>
</comment>
<organism evidence="6 7">
    <name type="scientific">Reticulibacter mediterranei</name>
    <dbReference type="NCBI Taxonomy" id="2778369"/>
    <lineage>
        <taxon>Bacteria</taxon>
        <taxon>Bacillati</taxon>
        <taxon>Chloroflexota</taxon>
        <taxon>Ktedonobacteria</taxon>
        <taxon>Ktedonobacterales</taxon>
        <taxon>Reticulibacteraceae</taxon>
        <taxon>Reticulibacter</taxon>
    </lineage>
</organism>
<comment type="caution">
    <text evidence="6">The sequence shown here is derived from an EMBL/GenBank/DDBJ whole genome shotgun (WGS) entry which is preliminary data.</text>
</comment>
<evidence type="ECO:0000256" key="3">
    <source>
        <dbReference type="ARBA" id="ARBA00022801"/>
    </source>
</evidence>
<dbReference type="InterPro" id="IPR050583">
    <property type="entry name" value="Mycobacterial_A85_antigen"/>
</dbReference>
<evidence type="ECO:0000256" key="2">
    <source>
        <dbReference type="ARBA" id="ARBA00022490"/>
    </source>
</evidence>
<dbReference type="InterPro" id="IPR021764">
    <property type="entry name" value="Enterochelin_esterase_N"/>
</dbReference>
<dbReference type="NCBIfam" id="NF007758">
    <property type="entry name" value="PRK10439.1"/>
    <property type="match status" value="1"/>
</dbReference>
<dbReference type="AlphaFoldDB" id="A0A8J3IAK8"/>
<dbReference type="SUPFAM" id="SSF53474">
    <property type="entry name" value="alpha/beta-Hydrolases"/>
    <property type="match status" value="1"/>
</dbReference>
<dbReference type="Proteomes" id="UP000597444">
    <property type="component" value="Unassembled WGS sequence"/>
</dbReference>
<dbReference type="RefSeq" id="WP_220202801.1">
    <property type="nucleotide sequence ID" value="NZ_BNJK01000001.1"/>
</dbReference>
<evidence type="ECO:0000259" key="5">
    <source>
        <dbReference type="Pfam" id="PF11806"/>
    </source>
</evidence>
<dbReference type="Pfam" id="PF11806">
    <property type="entry name" value="Enterochelin_N"/>
    <property type="match status" value="1"/>
</dbReference>
<dbReference type="PANTHER" id="PTHR48098:SF3">
    <property type="entry name" value="IRON(III) ENTEROBACTIN ESTERASE"/>
    <property type="match status" value="1"/>
</dbReference>
<keyword evidence="2" id="KW-0963">Cytoplasm</keyword>
<dbReference type="GO" id="GO:0008849">
    <property type="term" value="F:enterochelin esterase activity"/>
    <property type="evidence" value="ECO:0007669"/>
    <property type="project" value="InterPro"/>
</dbReference>
<dbReference type="EMBL" id="BNJK01000001">
    <property type="protein sequence ID" value="GHO91934.1"/>
    <property type="molecule type" value="Genomic_DNA"/>
</dbReference>
<keyword evidence="7" id="KW-1185">Reference proteome</keyword>
<dbReference type="Gene3D" id="2.60.40.10">
    <property type="entry name" value="Immunoglobulins"/>
    <property type="match status" value="1"/>
</dbReference>
<dbReference type="Gene3D" id="3.40.50.1820">
    <property type="entry name" value="alpha/beta hydrolase"/>
    <property type="match status" value="1"/>
</dbReference>
<evidence type="ECO:0000256" key="4">
    <source>
        <dbReference type="ARBA" id="ARBA00024201"/>
    </source>
</evidence>
<reference evidence="6" key="1">
    <citation type="submission" date="2020-10" db="EMBL/GenBank/DDBJ databases">
        <title>Taxonomic study of unclassified bacteria belonging to the class Ktedonobacteria.</title>
        <authorList>
            <person name="Yabe S."/>
            <person name="Wang C.M."/>
            <person name="Zheng Y."/>
            <person name="Sakai Y."/>
            <person name="Cavaletti L."/>
            <person name="Monciardini P."/>
            <person name="Donadio S."/>
        </authorList>
    </citation>
    <scope>NUCLEOTIDE SEQUENCE</scope>
    <source>
        <strain evidence="6">ID150040</strain>
    </source>
</reference>
<feature type="domain" description="Enterochelin esterase N-terminal" evidence="5">
    <location>
        <begin position="54"/>
        <end position="168"/>
    </location>
</feature>
<dbReference type="GO" id="GO:0006826">
    <property type="term" value="P:iron ion transport"/>
    <property type="evidence" value="ECO:0007669"/>
    <property type="project" value="InterPro"/>
</dbReference>
<dbReference type="PANTHER" id="PTHR48098">
    <property type="entry name" value="ENTEROCHELIN ESTERASE-RELATED"/>
    <property type="match status" value="1"/>
</dbReference>
<evidence type="ECO:0000313" key="6">
    <source>
        <dbReference type="EMBL" id="GHO91934.1"/>
    </source>
</evidence>
<dbReference type="SUPFAM" id="SSF81296">
    <property type="entry name" value="E set domains"/>
    <property type="match status" value="1"/>
</dbReference>